<dbReference type="InterPro" id="IPR034772">
    <property type="entry name" value="CPSF6/7"/>
</dbReference>
<dbReference type="EMBL" id="VDCV01000008">
    <property type="protein sequence ID" value="KAB5545220.1"/>
    <property type="molecule type" value="Genomic_DNA"/>
</dbReference>
<dbReference type="PANTHER" id="PTHR23204">
    <property type="entry name" value="CLEAVAGE AND POLYADENYLATION SPECIFIC FACTOR"/>
    <property type="match status" value="1"/>
</dbReference>
<gene>
    <name evidence="2" type="ORF">DKX38_013332</name>
</gene>
<organism evidence="2 3">
    <name type="scientific">Salix brachista</name>
    <dbReference type="NCBI Taxonomy" id="2182728"/>
    <lineage>
        <taxon>Eukaryota</taxon>
        <taxon>Viridiplantae</taxon>
        <taxon>Streptophyta</taxon>
        <taxon>Embryophyta</taxon>
        <taxon>Tracheophyta</taxon>
        <taxon>Spermatophyta</taxon>
        <taxon>Magnoliopsida</taxon>
        <taxon>eudicotyledons</taxon>
        <taxon>Gunneridae</taxon>
        <taxon>Pentapetalae</taxon>
        <taxon>rosids</taxon>
        <taxon>fabids</taxon>
        <taxon>Malpighiales</taxon>
        <taxon>Salicaceae</taxon>
        <taxon>Saliceae</taxon>
        <taxon>Salix</taxon>
    </lineage>
</organism>
<protein>
    <submittedName>
        <fullName evidence="2">Uncharacterized protein</fullName>
    </submittedName>
</protein>
<dbReference type="Proteomes" id="UP000326939">
    <property type="component" value="Chromosome 8"/>
</dbReference>
<reference evidence="3" key="1">
    <citation type="journal article" date="2019" name="Gigascience">
        <title>De novo genome assembly of the endangered Acer yangbiense, a plant species with extremely small populations endemic to Yunnan Province, China.</title>
        <authorList>
            <person name="Yang J."/>
            <person name="Wariss H.M."/>
            <person name="Tao L."/>
            <person name="Zhang R."/>
            <person name="Yun Q."/>
            <person name="Hollingsworth P."/>
            <person name="Dao Z."/>
            <person name="Luo G."/>
            <person name="Guo H."/>
            <person name="Ma Y."/>
            <person name="Sun W."/>
        </authorList>
    </citation>
    <scope>NUCLEOTIDE SEQUENCE [LARGE SCALE GENOMIC DNA]</scope>
    <source>
        <strain evidence="3">cv. br00</strain>
    </source>
</reference>
<keyword evidence="3" id="KW-1185">Reference proteome</keyword>
<evidence type="ECO:0000256" key="1">
    <source>
        <dbReference type="SAM" id="MobiDB-lite"/>
    </source>
</evidence>
<evidence type="ECO:0000313" key="3">
    <source>
        <dbReference type="Proteomes" id="UP000326939"/>
    </source>
</evidence>
<dbReference type="GO" id="GO:0003676">
    <property type="term" value="F:nucleic acid binding"/>
    <property type="evidence" value="ECO:0007669"/>
    <property type="project" value="InterPro"/>
</dbReference>
<accession>A0A5N5LRC1</accession>
<sequence length="223" mass="24894">MSHDTRGKAQLQQHLILEVDGFDKSKETISDSVSLTNIATSGTQGVPYVSDQTSTNVDVNCPMMNGNQISLDIENGNVILLGKYKIHYLFEFYDRAAAGACKAGMNEHVFNGRPCIVAFASPQTQNKMGASYESKTQAQLQSQSQTQGRRPVNDRAGRGGNMNYQSGDGGRNYGIGGWGRELSTEGQREAKIWVPKTWLGFSWSWKQCQWWRIWIRSCRSSIQ</sequence>
<comment type="caution">
    <text evidence="2">The sequence shown here is derived from an EMBL/GenBank/DDBJ whole genome shotgun (WGS) entry which is preliminary data.</text>
</comment>
<evidence type="ECO:0000313" key="2">
    <source>
        <dbReference type="EMBL" id="KAB5545220.1"/>
    </source>
</evidence>
<dbReference type="SUPFAM" id="SSF54928">
    <property type="entry name" value="RNA-binding domain, RBD"/>
    <property type="match status" value="1"/>
</dbReference>
<feature type="region of interest" description="Disordered" evidence="1">
    <location>
        <begin position="128"/>
        <end position="168"/>
    </location>
</feature>
<proteinExistence type="predicted"/>
<dbReference type="GO" id="GO:0005634">
    <property type="term" value="C:nucleus"/>
    <property type="evidence" value="ECO:0007669"/>
    <property type="project" value="UniProtKB-SubCell"/>
</dbReference>
<feature type="compositionally biased region" description="Low complexity" evidence="1">
    <location>
        <begin position="136"/>
        <end position="147"/>
    </location>
</feature>
<dbReference type="InterPro" id="IPR035979">
    <property type="entry name" value="RBD_domain_sf"/>
</dbReference>
<dbReference type="GO" id="GO:0006397">
    <property type="term" value="P:mRNA processing"/>
    <property type="evidence" value="ECO:0007669"/>
    <property type="project" value="UniProtKB-KW"/>
</dbReference>
<name>A0A5N5LRC1_9ROSI</name>
<dbReference type="AlphaFoldDB" id="A0A5N5LRC1"/>